<dbReference type="Pfam" id="PF02878">
    <property type="entry name" value="PGM_PMM_I"/>
    <property type="match status" value="1"/>
</dbReference>
<proteinExistence type="inferred from homology"/>
<dbReference type="RefSeq" id="WP_067086935.1">
    <property type="nucleotide sequence ID" value="NZ_LRFG02000007.1"/>
</dbReference>
<keyword evidence="6" id="KW-0597">Phosphoprotein</keyword>
<comment type="pathway">
    <text evidence="3">Nucleotide-sugar biosynthesis; GDP-alpha-D-mannose biosynthesis; alpha-D-mannose 1-phosphate from D-fructose 6-phosphate: step 2/2.</text>
</comment>
<evidence type="ECO:0000256" key="8">
    <source>
        <dbReference type="ARBA" id="ARBA00022842"/>
    </source>
</evidence>
<evidence type="ECO:0000259" key="11">
    <source>
        <dbReference type="Pfam" id="PF00408"/>
    </source>
</evidence>
<keyword evidence="7 10" id="KW-0479">Metal-binding</keyword>
<accession>A0ABX4HW11</accession>
<dbReference type="InterPro" id="IPR005841">
    <property type="entry name" value="Alpha-D-phosphohexomutase_SF"/>
</dbReference>
<dbReference type="InterPro" id="IPR005844">
    <property type="entry name" value="A-D-PHexomutase_a/b/a-I"/>
</dbReference>
<dbReference type="Pfam" id="PF02879">
    <property type="entry name" value="PGM_PMM_II"/>
    <property type="match status" value="1"/>
</dbReference>
<dbReference type="InterPro" id="IPR016066">
    <property type="entry name" value="A-D-PHexomutase_CS"/>
</dbReference>
<comment type="cofactor">
    <cofactor evidence="2">
        <name>Mg(2+)</name>
        <dbReference type="ChEBI" id="CHEBI:18420"/>
    </cofactor>
</comment>
<feature type="domain" description="Alpha-D-phosphohexomutase alpha/beta/alpha" evidence="14">
    <location>
        <begin position="256"/>
        <end position="365"/>
    </location>
</feature>
<dbReference type="Proteomes" id="UP000218427">
    <property type="component" value="Unassembled WGS sequence"/>
</dbReference>
<dbReference type="InterPro" id="IPR005846">
    <property type="entry name" value="A-D-PHexomutase_a/b/a-III"/>
</dbReference>
<comment type="caution">
    <text evidence="15">The sequence shown here is derived from an EMBL/GenBank/DDBJ whole genome shotgun (WGS) entry which is preliminary data.</text>
</comment>
<dbReference type="Pfam" id="PF02880">
    <property type="entry name" value="PGM_PMM_III"/>
    <property type="match status" value="1"/>
</dbReference>
<feature type="domain" description="Alpha-D-phosphohexomutase C-terminal" evidence="11">
    <location>
        <begin position="371"/>
        <end position="441"/>
    </location>
</feature>
<dbReference type="InterPro" id="IPR016055">
    <property type="entry name" value="A-D-PHexomutase_a/b/a-I/II/III"/>
</dbReference>
<protein>
    <recommendedName>
        <fullName evidence="5">phosphomannomutase</fullName>
        <ecNumber evidence="5">5.4.2.8</ecNumber>
    </recommendedName>
</protein>
<keyword evidence="9" id="KW-0413">Isomerase</keyword>
<evidence type="ECO:0000259" key="14">
    <source>
        <dbReference type="Pfam" id="PF02880"/>
    </source>
</evidence>
<dbReference type="EC" id="5.4.2.8" evidence="5"/>
<dbReference type="CDD" id="cd03089">
    <property type="entry name" value="PMM_PGM"/>
    <property type="match status" value="1"/>
</dbReference>
<dbReference type="Pfam" id="PF00408">
    <property type="entry name" value="PGM_PMM_IV"/>
    <property type="match status" value="1"/>
</dbReference>
<dbReference type="PANTHER" id="PTHR43771:SF1">
    <property type="entry name" value="PHOSPHOMANNOMUTASE"/>
    <property type="match status" value="1"/>
</dbReference>
<evidence type="ECO:0000256" key="2">
    <source>
        <dbReference type="ARBA" id="ARBA00001946"/>
    </source>
</evidence>
<evidence type="ECO:0000256" key="6">
    <source>
        <dbReference type="ARBA" id="ARBA00022553"/>
    </source>
</evidence>
<keyword evidence="16" id="KW-1185">Reference proteome</keyword>
<evidence type="ECO:0000256" key="7">
    <source>
        <dbReference type="ARBA" id="ARBA00022723"/>
    </source>
</evidence>
<dbReference type="Gene3D" id="3.40.120.10">
    <property type="entry name" value="Alpha-D-Glucose-1,6-Bisphosphate, subunit A, domain 3"/>
    <property type="match status" value="3"/>
</dbReference>
<dbReference type="SUPFAM" id="SSF53738">
    <property type="entry name" value="Phosphoglucomutase, first 3 domains"/>
    <property type="match status" value="3"/>
</dbReference>
<evidence type="ECO:0000256" key="9">
    <source>
        <dbReference type="ARBA" id="ARBA00023235"/>
    </source>
</evidence>
<evidence type="ECO:0000256" key="5">
    <source>
        <dbReference type="ARBA" id="ARBA00012730"/>
    </source>
</evidence>
<feature type="domain" description="Alpha-D-phosphohexomutase alpha/beta/alpha" evidence="13">
    <location>
        <begin position="152"/>
        <end position="251"/>
    </location>
</feature>
<dbReference type="Gene3D" id="3.30.310.50">
    <property type="entry name" value="Alpha-D-phosphohexomutase, C-terminal domain"/>
    <property type="match status" value="1"/>
</dbReference>
<evidence type="ECO:0000313" key="16">
    <source>
        <dbReference type="Proteomes" id="UP000218427"/>
    </source>
</evidence>
<evidence type="ECO:0000256" key="1">
    <source>
        <dbReference type="ARBA" id="ARBA00000586"/>
    </source>
</evidence>
<evidence type="ECO:0000313" key="15">
    <source>
        <dbReference type="EMBL" id="PCO04196.1"/>
    </source>
</evidence>
<sequence>MSALTCFKAYDLRGRVPDELNTDVAYRVGRAFAQFLGARRVVIGHDIRLTSPELTDSLADGLRDAGADVFHIGECGTEEVYFATFHGDFDGGICVTASHNPMDYNGMKFVRTGSRPISGDTGLKDIQRLAEENDFAPAEKRGELKRFEHRADFVQHLLGYVDRDQLKPLKLVVNAGNGGAGSVVDALAPNLPFEFIRVHHEPNGNFPNGIPNPLLPENRTSTAQAVKDSGADFGIAWDGDFDRCFFFDENGDFIEGYYVVGLLAEAFLLKQRGAKIVHDPRLTWNTVDIVRAAGGEPVQSKTGHAFIKERMRKEDAIYGGEMSAHHYFRDFAYCDSGMIPWLLVAELVSRSGKTLSQLVGERMAAFPCSGEINSKVEDPAALLKAAEEKYAADAESVEHVDGLSVAFADWRFNLRMSNTEPVVRLNVESRGDTALMQEKTEELLKLIRG</sequence>
<dbReference type="EMBL" id="LRFG02000007">
    <property type="protein sequence ID" value="PCO04196.1"/>
    <property type="molecule type" value="Genomic_DNA"/>
</dbReference>
<dbReference type="InterPro" id="IPR005843">
    <property type="entry name" value="A-D-PHexomutase_C"/>
</dbReference>
<evidence type="ECO:0000256" key="3">
    <source>
        <dbReference type="ARBA" id="ARBA00004699"/>
    </source>
</evidence>
<name>A0ABX4HW11_9GAMM</name>
<dbReference type="InterPro" id="IPR005845">
    <property type="entry name" value="A-D-PHexomutase_a/b/a-II"/>
</dbReference>
<dbReference type="PANTHER" id="PTHR43771">
    <property type="entry name" value="PHOSPHOMANNOMUTASE"/>
    <property type="match status" value="1"/>
</dbReference>
<feature type="domain" description="Alpha-D-phosphohexomutase alpha/beta/alpha" evidence="12">
    <location>
        <begin position="7"/>
        <end position="135"/>
    </location>
</feature>
<keyword evidence="8 10" id="KW-0460">Magnesium</keyword>
<reference evidence="15" key="1">
    <citation type="submission" date="2017-08" db="EMBL/GenBank/DDBJ databases">
        <title>Microbulbifer marisrubri sp. nov., a halophilic alphaproteobacterium isolated from marine sediment of the Yellow Sea, China.</title>
        <authorList>
            <person name="Zhang G."/>
            <person name="Xiong Q."/>
        </authorList>
    </citation>
    <scope>NUCLEOTIDE SEQUENCE [LARGE SCALE GENOMIC DNA]</scope>
    <source>
        <strain evidence="15">WRN-8</strain>
    </source>
</reference>
<evidence type="ECO:0000259" key="13">
    <source>
        <dbReference type="Pfam" id="PF02879"/>
    </source>
</evidence>
<gene>
    <name evidence="15" type="ORF">AWR36_015090</name>
</gene>
<comment type="catalytic activity">
    <reaction evidence="1">
        <text>alpha-D-mannose 1-phosphate = D-mannose 6-phosphate</text>
        <dbReference type="Rhea" id="RHEA:11140"/>
        <dbReference type="ChEBI" id="CHEBI:58409"/>
        <dbReference type="ChEBI" id="CHEBI:58735"/>
        <dbReference type="EC" id="5.4.2.8"/>
    </reaction>
</comment>
<dbReference type="PROSITE" id="PS00710">
    <property type="entry name" value="PGM_PMM"/>
    <property type="match status" value="1"/>
</dbReference>
<comment type="similarity">
    <text evidence="4 10">Belongs to the phosphohexose mutase family.</text>
</comment>
<evidence type="ECO:0000259" key="12">
    <source>
        <dbReference type="Pfam" id="PF02878"/>
    </source>
</evidence>
<dbReference type="SUPFAM" id="SSF55957">
    <property type="entry name" value="Phosphoglucomutase, C-terminal domain"/>
    <property type="match status" value="1"/>
</dbReference>
<dbReference type="PRINTS" id="PR00509">
    <property type="entry name" value="PGMPMM"/>
</dbReference>
<evidence type="ECO:0000256" key="10">
    <source>
        <dbReference type="RuleBase" id="RU004326"/>
    </source>
</evidence>
<dbReference type="InterPro" id="IPR036900">
    <property type="entry name" value="A-D-PHexomutase_C_sf"/>
</dbReference>
<evidence type="ECO:0000256" key="4">
    <source>
        <dbReference type="ARBA" id="ARBA00010231"/>
    </source>
</evidence>
<organism evidence="15 16">
    <name type="scientific">Microbulbifer flavimaris</name>
    <dbReference type="NCBI Taxonomy" id="1781068"/>
    <lineage>
        <taxon>Bacteria</taxon>
        <taxon>Pseudomonadati</taxon>
        <taxon>Pseudomonadota</taxon>
        <taxon>Gammaproteobacteria</taxon>
        <taxon>Cellvibrionales</taxon>
        <taxon>Microbulbiferaceae</taxon>
        <taxon>Microbulbifer</taxon>
    </lineage>
</organism>